<reference evidence="1 2" key="3">
    <citation type="journal article" date="2022" name="Microbiol. Spectr.">
        <title>Folding features and dynamics of 3D genome architecture in plant fungal pathogens.</title>
        <authorList>
            <person name="Xia C."/>
        </authorList>
    </citation>
    <scope>NUCLEOTIDE SEQUENCE [LARGE SCALE GENOMIC DNA]</scope>
    <source>
        <strain evidence="1 2">93-210</strain>
    </source>
</reference>
<dbReference type="Proteomes" id="UP001060170">
    <property type="component" value="Chromosome 2"/>
</dbReference>
<protein>
    <submittedName>
        <fullName evidence="1">Uncharacterized protein</fullName>
    </submittedName>
</protein>
<dbReference type="EMBL" id="CM045866">
    <property type="protein sequence ID" value="KAI7961824.1"/>
    <property type="molecule type" value="Genomic_DNA"/>
</dbReference>
<reference evidence="2" key="2">
    <citation type="journal article" date="2018" name="Mol. Plant Microbe Interact.">
        <title>Genome sequence resources for the wheat stripe rust pathogen (Puccinia striiformis f. sp. tritici) and the barley stripe rust pathogen (Puccinia striiformis f. sp. hordei).</title>
        <authorList>
            <person name="Xia C."/>
            <person name="Wang M."/>
            <person name="Yin C."/>
            <person name="Cornejo O.E."/>
            <person name="Hulbert S.H."/>
            <person name="Chen X."/>
        </authorList>
    </citation>
    <scope>NUCLEOTIDE SEQUENCE [LARGE SCALE GENOMIC DNA]</scope>
    <source>
        <strain evidence="2">93-210</strain>
    </source>
</reference>
<name>A0ACC0EXN0_9BASI</name>
<sequence>MEGHVDHFLPGESPGVSSDKQTISNCNQFVSATVTASPFELPIHYLTLPDTRLSLHKSVYSSTSQMSNQPIPDSHSNVMDPSLLTSASPVNNHAPAPIPASAPADMQSLVGPGTHVDFLGGSPTPATAPAHAAQSKRAKGPNTRARKPNRTPAQVIADEAIAAQKRAAKEALKADRTAAAKKKKDDRAATARLRLAEKAEQTSRLKWSDEVLLELVAFVRMVKEDHGNEQDGVIGFLAFGKYFLNYNNERTREFALLAGVENSSLLTRYHSLMGTWRQVKDYTDVSGNGGLFAALVKFGLSQPLWNALLDMHGDNPAAVAHGQGDIEDDLVDLYNDSMSESSDAESIGYLPDDPLPMDASPHADMAPAFVPRRSRRGRHPDDGLTTEELALDPQSSPPPDSNPSSHPSGAFSGRFAGKAHPFRMANPPSPTGASLRSILPADSADSAPQMNSHGLEDTINASAGGEPALADGPPVDTHTPVGPIPATPATPAPLNSTAPVRPSARPPTVPVASRTIPRRRGRTEDSPKKEDSTGSAMLMMMHKSTEQANLWMIEEHKRAEANRADDRREAEARAAEKEEMRDEQRRLAKQERDDALEQLRQDRKDLQARADLAESIRREERQEALDACRLEAERYEATQAKRAAVEVEADARHGHDGGLEEFWRAAESKPVIAAPRWSGVHESPRIGALEVIMCPNYEDRVLHVGLKDCGESYTQMYYYEPGLAAPAEDATEFGTDSSDDQTLVRPQCGWRTGGS</sequence>
<accession>A0ACC0EXN0</accession>
<evidence type="ECO:0000313" key="1">
    <source>
        <dbReference type="EMBL" id="KAI7961824.1"/>
    </source>
</evidence>
<comment type="caution">
    <text evidence="1">The sequence shown here is derived from an EMBL/GenBank/DDBJ whole genome shotgun (WGS) entry which is preliminary data.</text>
</comment>
<gene>
    <name evidence="1" type="ORF">MJO28_002313</name>
</gene>
<keyword evidence="2" id="KW-1185">Reference proteome</keyword>
<reference evidence="2" key="1">
    <citation type="journal article" date="2018" name="BMC Genomics">
        <title>Genomic insights into host adaptation between the wheat stripe rust pathogen (Puccinia striiformis f. sp. tritici) and the barley stripe rust pathogen (Puccinia striiformis f. sp. hordei).</title>
        <authorList>
            <person name="Xia C."/>
            <person name="Wang M."/>
            <person name="Yin C."/>
            <person name="Cornejo O.E."/>
            <person name="Hulbert S.H."/>
            <person name="Chen X."/>
        </authorList>
    </citation>
    <scope>NUCLEOTIDE SEQUENCE [LARGE SCALE GENOMIC DNA]</scope>
    <source>
        <strain evidence="2">93-210</strain>
    </source>
</reference>
<proteinExistence type="predicted"/>
<organism evidence="1 2">
    <name type="scientific">Puccinia striiformis f. sp. tritici</name>
    <dbReference type="NCBI Taxonomy" id="168172"/>
    <lineage>
        <taxon>Eukaryota</taxon>
        <taxon>Fungi</taxon>
        <taxon>Dikarya</taxon>
        <taxon>Basidiomycota</taxon>
        <taxon>Pucciniomycotina</taxon>
        <taxon>Pucciniomycetes</taxon>
        <taxon>Pucciniales</taxon>
        <taxon>Pucciniaceae</taxon>
        <taxon>Puccinia</taxon>
    </lineage>
</organism>
<evidence type="ECO:0000313" key="2">
    <source>
        <dbReference type="Proteomes" id="UP001060170"/>
    </source>
</evidence>